<dbReference type="InterPro" id="IPR002938">
    <property type="entry name" value="FAD-bd"/>
</dbReference>
<dbReference type="GO" id="GO:0071949">
    <property type="term" value="F:FAD binding"/>
    <property type="evidence" value="ECO:0007669"/>
    <property type="project" value="InterPro"/>
</dbReference>
<gene>
    <name evidence="6" type="ORF">K491DRAFT_664896</name>
</gene>
<dbReference type="PANTHER" id="PTHR46972:SF1">
    <property type="entry name" value="FAD DEPENDENT OXIDOREDUCTASE DOMAIN-CONTAINING PROTEIN"/>
    <property type="match status" value="1"/>
</dbReference>
<evidence type="ECO:0000313" key="7">
    <source>
        <dbReference type="Proteomes" id="UP000799324"/>
    </source>
</evidence>
<evidence type="ECO:0000259" key="5">
    <source>
        <dbReference type="Pfam" id="PF01494"/>
    </source>
</evidence>
<dbReference type="EMBL" id="MU004416">
    <property type="protein sequence ID" value="KAF2651825.1"/>
    <property type="molecule type" value="Genomic_DNA"/>
</dbReference>
<feature type="domain" description="FAD-binding" evidence="5">
    <location>
        <begin position="5"/>
        <end position="357"/>
    </location>
</feature>
<dbReference type="SUPFAM" id="SSF51905">
    <property type="entry name" value="FAD/NAD(P)-binding domain"/>
    <property type="match status" value="1"/>
</dbReference>
<dbReference type="Pfam" id="PF01494">
    <property type="entry name" value="FAD_binding_3"/>
    <property type="match status" value="1"/>
</dbReference>
<evidence type="ECO:0000256" key="3">
    <source>
        <dbReference type="ARBA" id="ARBA00023002"/>
    </source>
</evidence>
<dbReference type="PANTHER" id="PTHR46972">
    <property type="entry name" value="MONOOXYGENASE ASQM-RELATED"/>
    <property type="match status" value="1"/>
</dbReference>
<evidence type="ECO:0000313" key="6">
    <source>
        <dbReference type="EMBL" id="KAF2651825.1"/>
    </source>
</evidence>
<dbReference type="Gene3D" id="3.50.50.60">
    <property type="entry name" value="FAD/NAD(P)-binding domain"/>
    <property type="match status" value="1"/>
</dbReference>
<keyword evidence="3" id="KW-0560">Oxidoreductase</keyword>
<name>A0A6A6SVM4_9PLEO</name>
<dbReference type="AlphaFoldDB" id="A0A6A6SVM4"/>
<keyword evidence="7" id="KW-1185">Reference proteome</keyword>
<evidence type="ECO:0000256" key="2">
    <source>
        <dbReference type="ARBA" id="ARBA00022827"/>
    </source>
</evidence>
<keyword evidence="1" id="KW-0285">Flavoprotein</keyword>
<dbReference type="PRINTS" id="PR00420">
    <property type="entry name" value="RNGMNOXGNASE"/>
</dbReference>
<protein>
    <submittedName>
        <fullName evidence="6">Putative monooxygenase</fullName>
    </submittedName>
</protein>
<keyword evidence="2" id="KW-0274">FAD</keyword>
<dbReference type="Proteomes" id="UP000799324">
    <property type="component" value="Unassembled WGS sequence"/>
</dbReference>
<keyword evidence="4 6" id="KW-0503">Monooxygenase</keyword>
<dbReference type="GO" id="GO:0004497">
    <property type="term" value="F:monooxygenase activity"/>
    <property type="evidence" value="ECO:0007669"/>
    <property type="project" value="UniProtKB-KW"/>
</dbReference>
<evidence type="ECO:0000256" key="1">
    <source>
        <dbReference type="ARBA" id="ARBA00022630"/>
    </source>
</evidence>
<reference evidence="6" key="1">
    <citation type="journal article" date="2020" name="Stud. Mycol.">
        <title>101 Dothideomycetes genomes: a test case for predicting lifestyles and emergence of pathogens.</title>
        <authorList>
            <person name="Haridas S."/>
            <person name="Albert R."/>
            <person name="Binder M."/>
            <person name="Bloem J."/>
            <person name="Labutti K."/>
            <person name="Salamov A."/>
            <person name="Andreopoulos B."/>
            <person name="Baker S."/>
            <person name="Barry K."/>
            <person name="Bills G."/>
            <person name="Bluhm B."/>
            <person name="Cannon C."/>
            <person name="Castanera R."/>
            <person name="Culley D."/>
            <person name="Daum C."/>
            <person name="Ezra D."/>
            <person name="Gonzalez J."/>
            <person name="Henrissat B."/>
            <person name="Kuo A."/>
            <person name="Liang C."/>
            <person name="Lipzen A."/>
            <person name="Lutzoni F."/>
            <person name="Magnuson J."/>
            <person name="Mondo S."/>
            <person name="Nolan M."/>
            <person name="Ohm R."/>
            <person name="Pangilinan J."/>
            <person name="Park H.-J."/>
            <person name="Ramirez L."/>
            <person name="Alfaro M."/>
            <person name="Sun H."/>
            <person name="Tritt A."/>
            <person name="Yoshinaga Y."/>
            <person name="Zwiers L.-H."/>
            <person name="Turgeon B."/>
            <person name="Goodwin S."/>
            <person name="Spatafora J."/>
            <person name="Crous P."/>
            <person name="Grigoriev I."/>
        </authorList>
    </citation>
    <scope>NUCLEOTIDE SEQUENCE</scope>
    <source>
        <strain evidence="6">CBS 122681</strain>
    </source>
</reference>
<evidence type="ECO:0000256" key="4">
    <source>
        <dbReference type="ARBA" id="ARBA00023033"/>
    </source>
</evidence>
<proteinExistence type="predicted"/>
<dbReference type="InterPro" id="IPR036188">
    <property type="entry name" value="FAD/NAD-bd_sf"/>
</dbReference>
<organism evidence="6 7">
    <name type="scientific">Lophiostoma macrostomum CBS 122681</name>
    <dbReference type="NCBI Taxonomy" id="1314788"/>
    <lineage>
        <taxon>Eukaryota</taxon>
        <taxon>Fungi</taxon>
        <taxon>Dikarya</taxon>
        <taxon>Ascomycota</taxon>
        <taxon>Pezizomycotina</taxon>
        <taxon>Dothideomycetes</taxon>
        <taxon>Pleosporomycetidae</taxon>
        <taxon>Pleosporales</taxon>
        <taxon>Lophiostomataceae</taxon>
        <taxon>Lophiostoma</taxon>
    </lineage>
</organism>
<sequence>MSPPIAILGAGPSGLALARLLQVAKIPFVVFERDASRASAAAGGSGPLDIHADSGQIALREAGLIEQFRKFARTDASNTIADQYGKIHLHMGGDGEETDRPEIDRRDLQRILLDSIAEDRVHWDCKVERVQKEEDGTMSVHFANGKTQGGLQLVVAADGAWSKARSLITPAKPEYSGIHYLTTSLSNENPYHHVAKGLAGNGNYMAFGNKKMFITMRMGDGSYFVGVGLHLPQNWSSERSDLMENPSALRDWLLSEPFSDWSSTQKDIIRHTEGNFRPWPLYALPTEELESKWQSVPGLTLLGDAAHLTVPFEGEGVNIALTDSLTLSKLIVEHGLENLNEAVEQYEAVMLPRGIDLIKRSQAQGKFLFAEDSPKSMLRQWGLPVE</sequence>
<accession>A0A6A6SVM4</accession>
<dbReference type="OrthoDB" id="655030at2759"/>